<dbReference type="RefSeq" id="WP_079247040.1">
    <property type="nucleotide sequence ID" value="NZ_NWVC01000014.1"/>
</dbReference>
<evidence type="ECO:0000313" key="2">
    <source>
        <dbReference type="Proteomes" id="UP000218323"/>
    </source>
</evidence>
<evidence type="ECO:0000313" key="1">
    <source>
        <dbReference type="EMBL" id="PCG13039.1"/>
    </source>
</evidence>
<protein>
    <submittedName>
        <fullName evidence="1">Uncharacterized protein</fullName>
    </submittedName>
</protein>
<dbReference type="EMBL" id="NWVC01000014">
    <property type="protein sequence ID" value="PCG13039.1"/>
    <property type="molecule type" value="Genomic_DNA"/>
</dbReference>
<dbReference type="Proteomes" id="UP000218323">
    <property type="component" value="Unassembled WGS sequence"/>
</dbReference>
<name>A0A2A4I3H7_9SPHN</name>
<accession>A0A2A4I3H7</accession>
<proteinExistence type="predicted"/>
<dbReference type="AlphaFoldDB" id="A0A2A4I3H7"/>
<reference evidence="1 2" key="1">
    <citation type="submission" date="2017-09" db="EMBL/GenBank/DDBJ databases">
        <title>Sphingomonas adhaesiva DSM 7418, whole genome shotgun sequence.</title>
        <authorList>
            <person name="Feng G."/>
            <person name="Zhu H."/>
        </authorList>
    </citation>
    <scope>NUCLEOTIDE SEQUENCE [LARGE SCALE GENOMIC DNA]</scope>
    <source>
        <strain evidence="1 2">DSM 7418</strain>
    </source>
</reference>
<sequence>MIADIPHVRIIAMSAPYPPVTPSPKRSQLCSRAHAQRVAMRMFDAGARQVSIVRTGDPLQPFRVLPVIVDGPNVEVELRYA</sequence>
<keyword evidence="2" id="KW-1185">Reference proteome</keyword>
<comment type="caution">
    <text evidence="1">The sequence shown here is derived from an EMBL/GenBank/DDBJ whole genome shotgun (WGS) entry which is preliminary data.</text>
</comment>
<organism evidence="1 2">
    <name type="scientific">Sphingomonas adhaesiva</name>
    <dbReference type="NCBI Taxonomy" id="28212"/>
    <lineage>
        <taxon>Bacteria</taxon>
        <taxon>Pseudomonadati</taxon>
        <taxon>Pseudomonadota</taxon>
        <taxon>Alphaproteobacteria</taxon>
        <taxon>Sphingomonadales</taxon>
        <taxon>Sphingomonadaceae</taxon>
        <taxon>Sphingomonas</taxon>
    </lineage>
</organism>
<gene>
    <name evidence="1" type="ORF">COA07_16555</name>
</gene>